<dbReference type="SUPFAM" id="SSF53300">
    <property type="entry name" value="vWA-like"/>
    <property type="match status" value="1"/>
</dbReference>
<feature type="domain" description="Putative Flp pilus-assembly TadG-like N-terminal" evidence="1">
    <location>
        <begin position="11"/>
        <end position="56"/>
    </location>
</feature>
<dbReference type="Gene3D" id="3.40.50.410">
    <property type="entry name" value="von Willebrand factor, type A domain"/>
    <property type="match status" value="1"/>
</dbReference>
<dbReference type="Pfam" id="PF13400">
    <property type="entry name" value="Tad"/>
    <property type="match status" value="1"/>
</dbReference>
<reference evidence="2 3" key="1">
    <citation type="submission" date="2020-08" db="EMBL/GenBank/DDBJ databases">
        <title>Genomic Encyclopedia of Type Strains, Phase IV (KMG-IV): sequencing the most valuable type-strain genomes for metagenomic binning, comparative biology and taxonomic classification.</title>
        <authorList>
            <person name="Goeker M."/>
        </authorList>
    </citation>
    <scope>NUCLEOTIDE SEQUENCE [LARGE SCALE GENOMIC DNA]</scope>
    <source>
        <strain evidence="2 3">DSM 29514</strain>
    </source>
</reference>
<name>A0A7W6PPC1_9HYPH</name>
<sequence length="409" mass="43265">MLKNILFCEGGNFAILTALLIPIILLSAGFAVDYSVMTLELKRAQESADAAALAASQAYNKGLSGEQALLSLANSHVAGNLGAGYTVSNLAVTAPTATNRTVRVTGRINVPLYFGALWNMPTKEISFAAEASVGSTAYSQIVFLVDVSNSMTVPGTDLDMVRWKAVSGGCQFACHDSLARKAGYKDGVQVAKELGIKLKMDFIRSAMAAFAARAKASGQTGLQTYSVYTVGTTFNALLENSSNADQLATVGAALEVEPTYPPGVIIGPGKATDDGWSFLEYGLRLVRPKISNIGDGSSAAKRKTYFIFLTDGLDSSVRDGGLAGRGFGPFYADECTALRGDGVEVFTVQTYYPPSEDVGVQEAFKRIPPVIEACATKPENHFMADNGLAIGTALDKIYAQVTGKVRLVR</sequence>
<organism evidence="2 3">
    <name type="scientific">Rhizobium rhizoryzae</name>
    <dbReference type="NCBI Taxonomy" id="451876"/>
    <lineage>
        <taxon>Bacteria</taxon>
        <taxon>Pseudomonadati</taxon>
        <taxon>Pseudomonadota</taxon>
        <taxon>Alphaproteobacteria</taxon>
        <taxon>Hyphomicrobiales</taxon>
        <taxon>Rhizobiaceae</taxon>
        <taxon>Rhizobium/Agrobacterium group</taxon>
        <taxon>Rhizobium</taxon>
    </lineage>
</organism>
<proteinExistence type="predicted"/>
<dbReference type="EMBL" id="JACIEC010000001">
    <property type="protein sequence ID" value="MBB4141704.1"/>
    <property type="molecule type" value="Genomic_DNA"/>
</dbReference>
<dbReference type="InterPro" id="IPR028087">
    <property type="entry name" value="Tad_N"/>
</dbReference>
<dbReference type="AlphaFoldDB" id="A0A7W6PPC1"/>
<accession>A0A7W6PPC1</accession>
<evidence type="ECO:0000259" key="1">
    <source>
        <dbReference type="Pfam" id="PF13400"/>
    </source>
</evidence>
<comment type="caution">
    <text evidence="2">The sequence shown here is derived from an EMBL/GenBank/DDBJ whole genome shotgun (WGS) entry which is preliminary data.</text>
</comment>
<dbReference type="InterPro" id="IPR036465">
    <property type="entry name" value="vWFA_dom_sf"/>
</dbReference>
<protein>
    <submittedName>
        <fullName evidence="2">Flp pilus assembly protein TadG</fullName>
    </submittedName>
</protein>
<evidence type="ECO:0000313" key="2">
    <source>
        <dbReference type="EMBL" id="MBB4141704.1"/>
    </source>
</evidence>
<evidence type="ECO:0000313" key="3">
    <source>
        <dbReference type="Proteomes" id="UP000519897"/>
    </source>
</evidence>
<dbReference type="RefSeq" id="WP_165135290.1">
    <property type="nucleotide sequence ID" value="NZ_JACIEC010000001.1"/>
</dbReference>
<dbReference type="Proteomes" id="UP000519897">
    <property type="component" value="Unassembled WGS sequence"/>
</dbReference>
<keyword evidence="3" id="KW-1185">Reference proteome</keyword>
<gene>
    <name evidence="2" type="ORF">GGQ72_000203</name>
</gene>